<dbReference type="EMBL" id="BART01019775">
    <property type="protein sequence ID" value="GAG96063.1"/>
    <property type="molecule type" value="Genomic_DNA"/>
</dbReference>
<name>X1CIK2_9ZZZZ</name>
<reference evidence="1" key="1">
    <citation type="journal article" date="2014" name="Front. Microbiol.">
        <title>High frequency of phylogenetically diverse reductive dehalogenase-homologous genes in deep subseafloor sedimentary metagenomes.</title>
        <authorList>
            <person name="Kawai M."/>
            <person name="Futagami T."/>
            <person name="Toyoda A."/>
            <person name="Takaki Y."/>
            <person name="Nishi S."/>
            <person name="Hori S."/>
            <person name="Arai W."/>
            <person name="Tsubouchi T."/>
            <person name="Morono Y."/>
            <person name="Uchiyama I."/>
            <person name="Ito T."/>
            <person name="Fujiyama A."/>
            <person name="Inagaki F."/>
            <person name="Takami H."/>
        </authorList>
    </citation>
    <scope>NUCLEOTIDE SEQUENCE</scope>
    <source>
        <strain evidence="1">Expedition CK06-06</strain>
    </source>
</reference>
<comment type="caution">
    <text evidence="1">The sequence shown here is derived from an EMBL/GenBank/DDBJ whole genome shotgun (WGS) entry which is preliminary data.</text>
</comment>
<protein>
    <submittedName>
        <fullName evidence="1">Uncharacterized protein</fullName>
    </submittedName>
</protein>
<dbReference type="AlphaFoldDB" id="X1CIK2"/>
<feature type="non-terminal residue" evidence="1">
    <location>
        <position position="1"/>
    </location>
</feature>
<accession>X1CIK2</accession>
<organism evidence="1">
    <name type="scientific">marine sediment metagenome</name>
    <dbReference type="NCBI Taxonomy" id="412755"/>
    <lineage>
        <taxon>unclassified sequences</taxon>
        <taxon>metagenomes</taxon>
        <taxon>ecological metagenomes</taxon>
    </lineage>
</organism>
<evidence type="ECO:0000313" key="1">
    <source>
        <dbReference type="EMBL" id="GAG96063.1"/>
    </source>
</evidence>
<gene>
    <name evidence="1" type="ORF">S01H4_36907</name>
</gene>
<proteinExistence type="predicted"/>
<sequence length="123" mass="14433">LSYFCSSFSKNEDINISDKPSLSENKPSLSDLKVENWWFLLDKLIVMVYNVSIMRFETKSSIYELRKEGNIYVLKKERIKRGKRSSVQAGEEVRGDRVVFTRICTLFMGDRHIIETSKIIKFL</sequence>